<dbReference type="GO" id="GO:0005524">
    <property type="term" value="F:ATP binding"/>
    <property type="evidence" value="ECO:0007669"/>
    <property type="project" value="InterPro"/>
</dbReference>
<reference evidence="2" key="1">
    <citation type="submission" date="2009-10" db="EMBL/GenBank/DDBJ databases">
        <title>Complete sequence of Bacillus selenitireducens MLS10.</title>
        <authorList>
            <consortium name="US DOE Joint Genome Institute"/>
            <person name="Lucas S."/>
            <person name="Copeland A."/>
            <person name="Lapidus A."/>
            <person name="Glavina del Rio T."/>
            <person name="Dalin E."/>
            <person name="Tice H."/>
            <person name="Bruce D."/>
            <person name="Goodwin L."/>
            <person name="Pitluck S."/>
            <person name="Sims D."/>
            <person name="Brettin T."/>
            <person name="Detter J.C."/>
            <person name="Han C."/>
            <person name="Larimer F."/>
            <person name="Land M."/>
            <person name="Hauser L."/>
            <person name="Kyrpides N."/>
            <person name="Ovchinnikova G."/>
            <person name="Stolz J."/>
        </authorList>
    </citation>
    <scope>NUCLEOTIDE SEQUENCE [LARGE SCALE GENOMIC DNA]</scope>
    <source>
        <strain evidence="2">MLS10</strain>
    </source>
</reference>
<dbReference type="GO" id="GO:0016020">
    <property type="term" value="C:membrane"/>
    <property type="evidence" value="ECO:0007669"/>
    <property type="project" value="InterPro"/>
</dbReference>
<dbReference type="SUPFAM" id="SSF53623">
    <property type="entry name" value="MurD-like peptide ligases, catalytic domain"/>
    <property type="match status" value="1"/>
</dbReference>
<feature type="domain" description="Mur ligase central" evidence="1">
    <location>
        <begin position="37"/>
        <end position="195"/>
    </location>
</feature>
<dbReference type="PRINTS" id="PR01758">
    <property type="entry name" value="CAPSULEPROTB"/>
</dbReference>
<evidence type="ECO:0000313" key="2">
    <source>
        <dbReference type="EMBL" id="ADI00562.1"/>
    </source>
</evidence>
<dbReference type="InterPro" id="IPR036565">
    <property type="entry name" value="Mur-like_cat_sf"/>
</dbReference>
<dbReference type="GO" id="GO:0016881">
    <property type="term" value="F:acid-amino acid ligase activity"/>
    <property type="evidence" value="ECO:0007669"/>
    <property type="project" value="InterPro"/>
</dbReference>
<keyword evidence="2" id="KW-0436">Ligase</keyword>
<dbReference type="NCBIfam" id="TIGR04012">
    <property type="entry name" value="poly_gGlu_PgsB"/>
    <property type="match status" value="1"/>
</dbReference>
<dbReference type="InterPro" id="IPR008337">
    <property type="entry name" value="Capsule_biosynth_CapB"/>
</dbReference>
<dbReference type="RefSeq" id="WP_013173966.1">
    <property type="nucleotide sequence ID" value="NC_014219.1"/>
</dbReference>
<dbReference type="InterPro" id="IPR013221">
    <property type="entry name" value="Mur_ligase_cen"/>
</dbReference>
<dbReference type="Gene3D" id="3.40.1190.10">
    <property type="entry name" value="Mur-like, catalytic domain"/>
    <property type="match status" value="1"/>
</dbReference>
<dbReference type="Proteomes" id="UP000000271">
    <property type="component" value="Chromosome"/>
</dbReference>
<dbReference type="KEGG" id="bse:Bsel_3080"/>
<evidence type="ECO:0000313" key="3">
    <source>
        <dbReference type="Proteomes" id="UP000000271"/>
    </source>
</evidence>
<sequence length="393" mass="43102">MWLIPVFAGLLLLLAIIERIMHQRNINKIPIRVNINGVRGKSTVTRLVTGIVKEAGYRTVGKTTGTSARFIPWTTRVETPIVRDPEGPNIKEQKKVVAKVAKMDAEALISECMAVNPDYQIVFQDVLLQANVGVIVNVLEDHMDVLGPTLDDVAQSFVSTIPHDGHLIINDSKYVDFYKQEAAKRNTKVIVADTSRISEAYMREFPYVIFPENAALGLAVAEALGIDEETARAGMLNAQPDPGALRVAPIEGNNDATSPFVNAFAANDAHSTLAIWSRVQELGYNGDHPIVIMNCRPDRVDRTEQFARDVLPKMAIGTLVLIGETVDPIVSAYKKGEIKADRLVDLEGRETKEMVTELKTLINGDVMFGVGNIHGAAEGILELIEQEQDVSIA</sequence>
<dbReference type="eggNOG" id="COG0771">
    <property type="taxonomic scope" value="Bacteria"/>
</dbReference>
<dbReference type="Pfam" id="PF08245">
    <property type="entry name" value="Mur_ligase_M"/>
    <property type="match status" value="1"/>
</dbReference>
<proteinExistence type="predicted"/>
<dbReference type="EMBL" id="CP001791">
    <property type="protein sequence ID" value="ADI00562.1"/>
    <property type="molecule type" value="Genomic_DNA"/>
</dbReference>
<protein>
    <submittedName>
        <fullName evidence="2">Mur ligase middle domain protein</fullName>
    </submittedName>
</protein>
<dbReference type="STRING" id="439292.Bsel_3080"/>
<gene>
    <name evidence="2" type="ordered locus">Bsel_3080</name>
</gene>
<evidence type="ECO:0000259" key="1">
    <source>
        <dbReference type="Pfam" id="PF08245"/>
    </source>
</evidence>
<name>D6Y0J4_BACIE</name>
<dbReference type="OrthoDB" id="2884at2"/>
<dbReference type="GO" id="GO:0045227">
    <property type="term" value="P:capsule polysaccharide biosynthetic process"/>
    <property type="evidence" value="ECO:0007669"/>
    <property type="project" value="InterPro"/>
</dbReference>
<dbReference type="AlphaFoldDB" id="D6Y0J4"/>
<accession>D6Y0J4</accession>
<dbReference type="PANTHER" id="PTHR43445">
    <property type="entry name" value="UDP-N-ACETYLMURAMATE--L-ALANINE LIGASE-RELATED"/>
    <property type="match status" value="1"/>
</dbReference>
<dbReference type="InterPro" id="IPR050061">
    <property type="entry name" value="MurCDEF_pg_biosynth"/>
</dbReference>
<dbReference type="PANTHER" id="PTHR43445:SF1">
    <property type="entry name" value="PGA SYNTHASE CAPB"/>
    <property type="match status" value="1"/>
</dbReference>
<keyword evidence="3" id="KW-1185">Reference proteome</keyword>
<dbReference type="HOGENOM" id="CLU_041144_0_0_9"/>
<organism evidence="2 3">
    <name type="scientific">Bacillus selenitireducens (strain ATCC 700615 / DSM 15326 / MLS10)</name>
    <dbReference type="NCBI Taxonomy" id="439292"/>
    <lineage>
        <taxon>Bacteria</taxon>
        <taxon>Bacillati</taxon>
        <taxon>Bacillota</taxon>
        <taxon>Bacilli</taxon>
        <taxon>Bacillales</taxon>
        <taxon>Bacillaceae</taxon>
        <taxon>Salisediminibacterium</taxon>
    </lineage>
</organism>